<dbReference type="InterPro" id="IPR042089">
    <property type="entry name" value="Peptidase_M13_dom_2"/>
</dbReference>
<evidence type="ECO:0000313" key="2">
    <source>
        <dbReference type="Proteomes" id="UP000821853"/>
    </source>
</evidence>
<accession>A0A9J6FT68</accession>
<organism evidence="1 2">
    <name type="scientific">Haemaphysalis longicornis</name>
    <name type="common">Bush tick</name>
    <dbReference type="NCBI Taxonomy" id="44386"/>
    <lineage>
        <taxon>Eukaryota</taxon>
        <taxon>Metazoa</taxon>
        <taxon>Ecdysozoa</taxon>
        <taxon>Arthropoda</taxon>
        <taxon>Chelicerata</taxon>
        <taxon>Arachnida</taxon>
        <taxon>Acari</taxon>
        <taxon>Parasitiformes</taxon>
        <taxon>Ixodida</taxon>
        <taxon>Ixodoidea</taxon>
        <taxon>Ixodidae</taxon>
        <taxon>Haemaphysalinae</taxon>
        <taxon>Haemaphysalis</taxon>
    </lineage>
</organism>
<name>A0A9J6FT68_HAELO</name>
<gene>
    <name evidence="1" type="ORF">HPB48_022183</name>
</gene>
<dbReference type="Gene3D" id="1.10.1380.10">
    <property type="entry name" value="Neutral endopeptidase , domain2"/>
    <property type="match status" value="1"/>
</dbReference>
<dbReference type="EMBL" id="JABSTR010000004">
    <property type="protein sequence ID" value="KAH9366426.1"/>
    <property type="molecule type" value="Genomic_DNA"/>
</dbReference>
<comment type="caution">
    <text evidence="1">The sequence shown here is derived from an EMBL/GenBank/DDBJ whole genome shotgun (WGS) entry which is preliminary data.</text>
</comment>
<dbReference type="VEuPathDB" id="VectorBase:HLOH_049234"/>
<dbReference type="AlphaFoldDB" id="A0A9J6FT68"/>
<protein>
    <submittedName>
        <fullName evidence="1">Uncharacterized protein</fullName>
    </submittedName>
</protein>
<proteinExistence type="predicted"/>
<dbReference type="Proteomes" id="UP000821853">
    <property type="component" value="Chromosome 2"/>
</dbReference>
<keyword evidence="2" id="KW-1185">Reference proteome</keyword>
<dbReference type="OrthoDB" id="6505041at2759"/>
<evidence type="ECO:0000313" key="1">
    <source>
        <dbReference type="EMBL" id="KAH9366426.1"/>
    </source>
</evidence>
<sequence>MFSFFFFFSFCSQREVPGTPDSQTAVQGMPEQRSAALRFTRGSTENGAWVQEAVSERGWDPLNELQETTDLAGWPFTDPMQQPLIWRAAARLLRRFNLPALLSVGVEKHPHSPDTNIISVGLPELLLPYNLGNRSLKWYYSAVMHAVSPFREGAVAPVLAVEVSSFESHLSNIVAPRPRFAIQKLAAAHPELAEASPAR</sequence>
<reference evidence="1 2" key="1">
    <citation type="journal article" date="2020" name="Cell">
        <title>Large-Scale Comparative Analyses of Tick Genomes Elucidate Their Genetic Diversity and Vector Capacities.</title>
        <authorList>
            <consortium name="Tick Genome and Microbiome Consortium (TIGMIC)"/>
            <person name="Jia N."/>
            <person name="Wang J."/>
            <person name="Shi W."/>
            <person name="Du L."/>
            <person name="Sun Y."/>
            <person name="Zhan W."/>
            <person name="Jiang J.F."/>
            <person name="Wang Q."/>
            <person name="Zhang B."/>
            <person name="Ji P."/>
            <person name="Bell-Sakyi L."/>
            <person name="Cui X.M."/>
            <person name="Yuan T.T."/>
            <person name="Jiang B.G."/>
            <person name="Yang W.F."/>
            <person name="Lam T.T."/>
            <person name="Chang Q.C."/>
            <person name="Ding S.J."/>
            <person name="Wang X.J."/>
            <person name="Zhu J.G."/>
            <person name="Ruan X.D."/>
            <person name="Zhao L."/>
            <person name="Wei J.T."/>
            <person name="Ye R.Z."/>
            <person name="Que T.C."/>
            <person name="Du C.H."/>
            <person name="Zhou Y.H."/>
            <person name="Cheng J.X."/>
            <person name="Dai P.F."/>
            <person name="Guo W.B."/>
            <person name="Han X.H."/>
            <person name="Huang E.J."/>
            <person name="Li L.F."/>
            <person name="Wei W."/>
            <person name="Gao Y.C."/>
            <person name="Liu J.Z."/>
            <person name="Shao H.Z."/>
            <person name="Wang X."/>
            <person name="Wang C.C."/>
            <person name="Yang T.C."/>
            <person name="Huo Q.B."/>
            <person name="Li W."/>
            <person name="Chen H.Y."/>
            <person name="Chen S.E."/>
            <person name="Zhou L.G."/>
            <person name="Ni X.B."/>
            <person name="Tian J.H."/>
            <person name="Sheng Y."/>
            <person name="Liu T."/>
            <person name="Pan Y.S."/>
            <person name="Xia L.Y."/>
            <person name="Li J."/>
            <person name="Zhao F."/>
            <person name="Cao W.C."/>
        </authorList>
    </citation>
    <scope>NUCLEOTIDE SEQUENCE [LARGE SCALE GENOMIC DNA]</scope>
    <source>
        <strain evidence="1">HaeL-2018</strain>
    </source>
</reference>